<organism evidence="3 4">
    <name type="scientific">Streptomyces sodiiphilus</name>
    <dbReference type="NCBI Taxonomy" id="226217"/>
    <lineage>
        <taxon>Bacteria</taxon>
        <taxon>Bacillati</taxon>
        <taxon>Actinomycetota</taxon>
        <taxon>Actinomycetes</taxon>
        <taxon>Kitasatosporales</taxon>
        <taxon>Streptomycetaceae</taxon>
        <taxon>Streptomyces</taxon>
    </lineage>
</organism>
<evidence type="ECO:0000259" key="2">
    <source>
        <dbReference type="Pfam" id="PF04149"/>
    </source>
</evidence>
<evidence type="ECO:0000313" key="4">
    <source>
        <dbReference type="Proteomes" id="UP001501303"/>
    </source>
</evidence>
<evidence type="ECO:0000256" key="1">
    <source>
        <dbReference type="SAM" id="MobiDB-lite"/>
    </source>
</evidence>
<keyword evidence="4" id="KW-1185">Reference proteome</keyword>
<evidence type="ECO:0000313" key="3">
    <source>
        <dbReference type="EMBL" id="GAA1896456.1"/>
    </source>
</evidence>
<sequence length="86" mass="9556">MRLSNPEESTKLSDKGATTLVRDRENTQWQRSSYSGQGGNCLEMAPLRDRRLPIRDSKYPDGPALTLPAGSWTSFISALKRDEATA</sequence>
<reference evidence="3 4" key="1">
    <citation type="journal article" date="2019" name="Int. J. Syst. Evol. Microbiol.">
        <title>The Global Catalogue of Microorganisms (GCM) 10K type strain sequencing project: providing services to taxonomists for standard genome sequencing and annotation.</title>
        <authorList>
            <consortium name="The Broad Institute Genomics Platform"/>
            <consortium name="The Broad Institute Genome Sequencing Center for Infectious Disease"/>
            <person name="Wu L."/>
            <person name="Ma J."/>
        </authorList>
    </citation>
    <scope>NUCLEOTIDE SEQUENCE [LARGE SCALE GENOMIC DNA]</scope>
    <source>
        <strain evidence="3 4">JCM 13581</strain>
    </source>
</reference>
<dbReference type="Proteomes" id="UP001501303">
    <property type="component" value="Unassembled WGS sequence"/>
</dbReference>
<protein>
    <recommendedName>
        <fullName evidence="2">DUF397 domain-containing protein</fullName>
    </recommendedName>
</protein>
<comment type="caution">
    <text evidence="3">The sequence shown here is derived from an EMBL/GenBank/DDBJ whole genome shotgun (WGS) entry which is preliminary data.</text>
</comment>
<gene>
    <name evidence="3" type="ORF">GCM10009716_03110</name>
</gene>
<accession>A0ABN2NQT6</accession>
<name>A0ABN2NQT6_9ACTN</name>
<proteinExistence type="predicted"/>
<feature type="domain" description="DUF397" evidence="2">
    <location>
        <begin position="28"/>
        <end position="80"/>
    </location>
</feature>
<dbReference type="Pfam" id="PF04149">
    <property type="entry name" value="DUF397"/>
    <property type="match status" value="1"/>
</dbReference>
<dbReference type="EMBL" id="BAAAMJ010000003">
    <property type="protein sequence ID" value="GAA1896456.1"/>
    <property type="molecule type" value="Genomic_DNA"/>
</dbReference>
<dbReference type="InterPro" id="IPR007278">
    <property type="entry name" value="DUF397"/>
</dbReference>
<feature type="region of interest" description="Disordered" evidence="1">
    <location>
        <begin position="1"/>
        <end position="42"/>
    </location>
</feature>